<dbReference type="STRING" id="869212.Turpa_1530"/>
<dbReference type="SUPFAM" id="SSF51905">
    <property type="entry name" value="FAD/NAD(P)-binding domain"/>
    <property type="match status" value="1"/>
</dbReference>
<reference evidence="1 2" key="1">
    <citation type="submission" date="2012-06" db="EMBL/GenBank/DDBJ databases">
        <title>The complete chromosome of genome of Turneriella parva DSM 21527.</title>
        <authorList>
            <consortium name="US DOE Joint Genome Institute (JGI-PGF)"/>
            <person name="Lucas S."/>
            <person name="Han J."/>
            <person name="Lapidus A."/>
            <person name="Bruce D."/>
            <person name="Goodwin L."/>
            <person name="Pitluck S."/>
            <person name="Peters L."/>
            <person name="Kyrpides N."/>
            <person name="Mavromatis K."/>
            <person name="Ivanova N."/>
            <person name="Mikhailova N."/>
            <person name="Chertkov O."/>
            <person name="Detter J.C."/>
            <person name="Tapia R."/>
            <person name="Han C."/>
            <person name="Land M."/>
            <person name="Hauser L."/>
            <person name="Markowitz V."/>
            <person name="Cheng J.-F."/>
            <person name="Hugenholtz P."/>
            <person name="Woyke T."/>
            <person name="Wu D."/>
            <person name="Gronow S."/>
            <person name="Wellnitz S."/>
            <person name="Brambilla E."/>
            <person name="Klenk H.-P."/>
            <person name="Eisen J.A."/>
        </authorList>
    </citation>
    <scope>NUCLEOTIDE SEQUENCE [LARGE SCALE GENOMIC DNA]</scope>
    <source>
        <strain evidence="2">ATCC BAA-1111 / DSM 21527 / NCTC 11395 / H</strain>
    </source>
</reference>
<dbReference type="PANTHER" id="PTHR13847">
    <property type="entry name" value="SARCOSINE DEHYDROGENASE-RELATED"/>
    <property type="match status" value="1"/>
</dbReference>
<organism evidence="1 2">
    <name type="scientific">Turneriella parva (strain ATCC BAA-1111 / DSM 21527 / NCTC 11395 / H)</name>
    <name type="common">Leptospira parva</name>
    <dbReference type="NCBI Taxonomy" id="869212"/>
    <lineage>
        <taxon>Bacteria</taxon>
        <taxon>Pseudomonadati</taxon>
        <taxon>Spirochaetota</taxon>
        <taxon>Spirochaetia</taxon>
        <taxon>Leptospirales</taxon>
        <taxon>Leptospiraceae</taxon>
        <taxon>Turneriella</taxon>
    </lineage>
</organism>
<dbReference type="Pfam" id="PF13450">
    <property type="entry name" value="NAD_binding_8"/>
    <property type="match status" value="1"/>
</dbReference>
<dbReference type="EMBL" id="CP002959">
    <property type="protein sequence ID" value="AFM12178.1"/>
    <property type="molecule type" value="Genomic_DNA"/>
</dbReference>
<keyword evidence="2" id="KW-1185">Reference proteome</keyword>
<name>I4B4H1_TURPD</name>
<evidence type="ECO:0000313" key="1">
    <source>
        <dbReference type="EMBL" id="AFM12178.1"/>
    </source>
</evidence>
<dbReference type="RefSeq" id="WP_014802689.1">
    <property type="nucleotide sequence ID" value="NC_018020.1"/>
</dbReference>
<dbReference type="Gene3D" id="3.50.50.60">
    <property type="entry name" value="FAD/NAD(P)-binding domain"/>
    <property type="match status" value="1"/>
</dbReference>
<dbReference type="AlphaFoldDB" id="I4B4H1"/>
<evidence type="ECO:0000313" key="2">
    <source>
        <dbReference type="Proteomes" id="UP000006048"/>
    </source>
</evidence>
<protein>
    <submittedName>
        <fullName evidence="1">FAD dependent oxidoreductase</fullName>
    </submittedName>
</protein>
<dbReference type="InterPro" id="IPR036188">
    <property type="entry name" value="FAD/NAD-bd_sf"/>
</dbReference>
<dbReference type="OrthoDB" id="9786494at2"/>
<proteinExistence type="predicted"/>
<dbReference type="GO" id="GO:0005737">
    <property type="term" value="C:cytoplasm"/>
    <property type="evidence" value="ECO:0007669"/>
    <property type="project" value="TreeGrafter"/>
</dbReference>
<dbReference type="PATRIC" id="fig|869212.3.peg.1523"/>
<accession>I4B4H1</accession>
<dbReference type="Proteomes" id="UP000006048">
    <property type="component" value="Chromosome"/>
</dbReference>
<gene>
    <name evidence="1" type="ordered locus">Turpa_1530</name>
</gene>
<dbReference type="HOGENOM" id="CLU_865848_0_0_12"/>
<dbReference type="KEGG" id="tpx:Turpa_1530"/>
<sequence>MKRRDYFELLWQQDHGKLGARGKIAIAGAGTSGLHLAYALVTRGFEVTVFDPLPFGGLRVPLMHACNTVKPRSGLWQAAAAWSRGWYTNLPFATTAVLIHKTAFGQGFTILARPYLRALRRFLKQQGVNFVKAEFDLAATGFVEAITAVGIASQPALNALAEGAVKPLPGIETYFGNVTADAEFSPEDQARVAVTTNYIRHGRRAGFIHRNNETPGDALAMAQQMYPTNRPYLFGGTRLTSRDRLPIVGRLPGDPRQPFFFTAMGYHAMTYAPFLATRVAQWLVGEEDEDRNLICGLTPARFLPRELIGRLNGTDRHSAKL</sequence>